<dbReference type="GO" id="GO:0009755">
    <property type="term" value="P:hormone-mediated signaling pathway"/>
    <property type="evidence" value="ECO:0007669"/>
    <property type="project" value="TreeGrafter"/>
</dbReference>
<name>A0A1J1HRV0_9DIPT</name>
<comment type="subcellular location">
    <subcellularLocation>
        <location evidence="1">Membrane</location>
    </subcellularLocation>
</comment>
<feature type="transmembrane region" description="Helical" evidence="9">
    <location>
        <begin position="165"/>
        <end position="188"/>
    </location>
</feature>
<evidence type="ECO:0000256" key="9">
    <source>
        <dbReference type="SAM" id="Phobius"/>
    </source>
</evidence>
<dbReference type="EMBL" id="CVRI01000020">
    <property type="protein sequence ID" value="CRK90808.1"/>
    <property type="molecule type" value="Genomic_DNA"/>
</dbReference>
<evidence type="ECO:0000256" key="5">
    <source>
        <dbReference type="ARBA" id="ARBA00022737"/>
    </source>
</evidence>
<dbReference type="PANTHER" id="PTHR24372">
    <property type="entry name" value="GLYCOPROTEIN HORMONE RECEPTOR"/>
    <property type="match status" value="1"/>
</dbReference>
<dbReference type="InterPro" id="IPR017452">
    <property type="entry name" value="GPCR_Rhodpsn_7TM"/>
</dbReference>
<keyword evidence="7 9" id="KW-0472">Membrane</keyword>
<keyword evidence="8" id="KW-0807">Transducer</keyword>
<comment type="similarity">
    <text evidence="2 8">Belongs to the G-protein coupled receptor 1 family.</text>
</comment>
<feature type="transmembrane region" description="Helical" evidence="9">
    <location>
        <begin position="299"/>
        <end position="320"/>
    </location>
</feature>
<evidence type="ECO:0000256" key="2">
    <source>
        <dbReference type="ARBA" id="ARBA00010663"/>
    </source>
</evidence>
<evidence type="ECO:0000313" key="11">
    <source>
        <dbReference type="EMBL" id="CRK90808.1"/>
    </source>
</evidence>
<keyword evidence="6 9" id="KW-1133">Transmembrane helix</keyword>
<evidence type="ECO:0000256" key="7">
    <source>
        <dbReference type="ARBA" id="ARBA00023136"/>
    </source>
</evidence>
<proteinExistence type="inferred from homology"/>
<dbReference type="Gene3D" id="1.20.1070.10">
    <property type="entry name" value="Rhodopsin 7-helix transmembrane proteins"/>
    <property type="match status" value="1"/>
</dbReference>
<feature type="transmembrane region" description="Helical" evidence="9">
    <location>
        <begin position="263"/>
        <end position="287"/>
    </location>
</feature>
<feature type="transmembrane region" description="Helical" evidence="9">
    <location>
        <begin position="81"/>
        <end position="103"/>
    </location>
</feature>
<dbReference type="AlphaFoldDB" id="A0A1J1HRV0"/>
<evidence type="ECO:0000313" key="12">
    <source>
        <dbReference type="Proteomes" id="UP000183832"/>
    </source>
</evidence>
<feature type="transmembrane region" description="Helical" evidence="9">
    <location>
        <begin position="219"/>
        <end position="242"/>
    </location>
</feature>
<evidence type="ECO:0000256" key="3">
    <source>
        <dbReference type="ARBA" id="ARBA00022614"/>
    </source>
</evidence>
<dbReference type="OrthoDB" id="6022531at2759"/>
<evidence type="ECO:0000256" key="8">
    <source>
        <dbReference type="RuleBase" id="RU000688"/>
    </source>
</evidence>
<keyword evidence="5" id="KW-0677">Repeat</keyword>
<keyword evidence="4 8" id="KW-0812">Transmembrane</keyword>
<keyword evidence="8" id="KW-0675">Receptor</keyword>
<feature type="domain" description="G-protein coupled receptors family 1 profile" evidence="10">
    <location>
        <begin position="59"/>
        <end position="318"/>
    </location>
</feature>
<dbReference type="PRINTS" id="PR00237">
    <property type="entry name" value="GPCRRHODOPSN"/>
</dbReference>
<accession>A0A1J1HRV0</accession>
<dbReference type="Pfam" id="PF00001">
    <property type="entry name" value="7tm_1"/>
    <property type="match status" value="1"/>
</dbReference>
<dbReference type="SUPFAM" id="SSF81321">
    <property type="entry name" value="Family A G protein-coupled receptor-like"/>
    <property type="match status" value="1"/>
</dbReference>
<protein>
    <submittedName>
        <fullName evidence="11">CLUMA_CG004498, isoform A</fullName>
    </submittedName>
</protein>
<reference evidence="11 12" key="1">
    <citation type="submission" date="2015-04" db="EMBL/GenBank/DDBJ databases">
        <authorList>
            <person name="Syromyatnikov M.Y."/>
            <person name="Popov V.N."/>
        </authorList>
    </citation>
    <scope>NUCLEOTIDE SEQUENCE [LARGE SCALE GENOMIC DNA]</scope>
</reference>
<keyword evidence="3" id="KW-0433">Leucine-rich repeat</keyword>
<feature type="transmembrane region" description="Helical" evidence="9">
    <location>
        <begin position="123"/>
        <end position="145"/>
    </location>
</feature>
<keyword evidence="12" id="KW-1185">Reference proteome</keyword>
<sequence length="384" mass="44429">MENLKHIVYKKFFYCHMISDFHVKVCRPKTDGVSSIKNLLMNPTLRYSAWFMVVMITIGNLMVLMGRFIYRDENRSVSVVIRNLAVSDLIMGCYLGIICVQDYRFRDKFQEISLEWTQSWGCVVAGMLSMISSEVSIFILTFMSVERFLLISDPFGHHRLNTKNVMLCLFIIWSVGISIAILPVILFYSSTKFYGIYNGGTCFPLFIQEKYPSGWQYSAIVFLGINSPLLVVVGTLYTFLLFSIWKTRKQCTGRTFDFFDCEFAVRFFFIVLTDSTCWAPIVTFKFLTFMDFEISSDMYAWLVVLVLPLNAAVNPFLYTFSTPKYRDQIYTTFSKRSFSKKHDSNSNQATGDESHNKIMPLLNNSINGGNISTPLRWLFTRKKS</sequence>
<evidence type="ECO:0000256" key="4">
    <source>
        <dbReference type="ARBA" id="ARBA00022692"/>
    </source>
</evidence>
<dbReference type="GO" id="GO:0007189">
    <property type="term" value="P:adenylate cyclase-activating G protein-coupled receptor signaling pathway"/>
    <property type="evidence" value="ECO:0007669"/>
    <property type="project" value="TreeGrafter"/>
</dbReference>
<dbReference type="Proteomes" id="UP000183832">
    <property type="component" value="Unassembled WGS sequence"/>
</dbReference>
<keyword evidence="8" id="KW-0297">G-protein coupled receptor</keyword>
<organism evidence="11 12">
    <name type="scientific">Clunio marinus</name>
    <dbReference type="NCBI Taxonomy" id="568069"/>
    <lineage>
        <taxon>Eukaryota</taxon>
        <taxon>Metazoa</taxon>
        <taxon>Ecdysozoa</taxon>
        <taxon>Arthropoda</taxon>
        <taxon>Hexapoda</taxon>
        <taxon>Insecta</taxon>
        <taxon>Pterygota</taxon>
        <taxon>Neoptera</taxon>
        <taxon>Endopterygota</taxon>
        <taxon>Diptera</taxon>
        <taxon>Nematocera</taxon>
        <taxon>Chironomoidea</taxon>
        <taxon>Chironomidae</taxon>
        <taxon>Clunio</taxon>
    </lineage>
</organism>
<dbReference type="InterPro" id="IPR000276">
    <property type="entry name" value="GPCR_Rhodpsn"/>
</dbReference>
<dbReference type="GO" id="GO:0005886">
    <property type="term" value="C:plasma membrane"/>
    <property type="evidence" value="ECO:0007669"/>
    <property type="project" value="TreeGrafter"/>
</dbReference>
<dbReference type="STRING" id="568069.A0A1J1HRV0"/>
<evidence type="ECO:0000259" key="10">
    <source>
        <dbReference type="PROSITE" id="PS50262"/>
    </source>
</evidence>
<dbReference type="GO" id="GO:0008528">
    <property type="term" value="F:G protein-coupled peptide receptor activity"/>
    <property type="evidence" value="ECO:0007669"/>
    <property type="project" value="TreeGrafter"/>
</dbReference>
<dbReference type="PANTHER" id="PTHR24372:SF80">
    <property type="entry name" value="FI21465P1-RELATED"/>
    <property type="match status" value="1"/>
</dbReference>
<feature type="transmembrane region" description="Helical" evidence="9">
    <location>
        <begin position="47"/>
        <end position="69"/>
    </location>
</feature>
<evidence type="ECO:0000256" key="1">
    <source>
        <dbReference type="ARBA" id="ARBA00004370"/>
    </source>
</evidence>
<dbReference type="PROSITE" id="PS00237">
    <property type="entry name" value="G_PROTEIN_RECEP_F1_1"/>
    <property type="match status" value="1"/>
</dbReference>
<gene>
    <name evidence="11" type="primary">putative Relaxin receptor 2</name>
    <name evidence="11" type="ORF">CLUMA_CG004498</name>
</gene>
<dbReference type="PROSITE" id="PS50262">
    <property type="entry name" value="G_PROTEIN_RECEP_F1_2"/>
    <property type="match status" value="1"/>
</dbReference>
<evidence type="ECO:0000256" key="6">
    <source>
        <dbReference type="ARBA" id="ARBA00022989"/>
    </source>
</evidence>